<evidence type="ECO:0000256" key="6">
    <source>
        <dbReference type="PROSITE-ProRule" id="PRU10141"/>
    </source>
</evidence>
<comment type="similarity">
    <text evidence="1">Belongs to the protein kinase superfamily. STE Ser/Thr protein kinase family. MAP kinase kinase kinase subfamily.</text>
</comment>
<dbReference type="FunFam" id="3.30.200.20:FF:000387">
    <property type="entry name" value="Serine/threonine-protein kinase STE11"/>
    <property type="match status" value="1"/>
</dbReference>
<feature type="compositionally biased region" description="Low complexity" evidence="7">
    <location>
        <begin position="32"/>
        <end position="46"/>
    </location>
</feature>
<gene>
    <name evidence="9" type="ORF">DFH08DRAFT_851568</name>
</gene>
<dbReference type="Pfam" id="PF00069">
    <property type="entry name" value="Pkinase"/>
    <property type="match status" value="1"/>
</dbReference>
<feature type="binding site" evidence="6">
    <location>
        <position position="88"/>
    </location>
    <ligand>
        <name>ATP</name>
        <dbReference type="ChEBI" id="CHEBI:30616"/>
    </ligand>
</feature>
<dbReference type="Gene3D" id="1.10.510.10">
    <property type="entry name" value="Transferase(Phosphotransferase) domain 1"/>
    <property type="match status" value="1"/>
</dbReference>
<feature type="compositionally biased region" description="Polar residues" evidence="7">
    <location>
        <begin position="531"/>
        <end position="557"/>
    </location>
</feature>
<feature type="region of interest" description="Disordered" evidence="7">
    <location>
        <begin position="1"/>
        <end position="52"/>
    </location>
</feature>
<dbReference type="PROSITE" id="PS00108">
    <property type="entry name" value="PROTEIN_KINASE_ST"/>
    <property type="match status" value="1"/>
</dbReference>
<evidence type="ECO:0000256" key="7">
    <source>
        <dbReference type="SAM" id="MobiDB-lite"/>
    </source>
</evidence>
<keyword evidence="3 6" id="KW-0547">Nucleotide-binding</keyword>
<keyword evidence="2" id="KW-0808">Transferase</keyword>
<proteinExistence type="inferred from homology"/>
<dbReference type="GO" id="GO:0000196">
    <property type="term" value="P:cell integrity MAPK cascade"/>
    <property type="evidence" value="ECO:0007669"/>
    <property type="project" value="UniProtKB-ARBA"/>
</dbReference>
<dbReference type="PROSITE" id="PS50011">
    <property type="entry name" value="PROTEIN_KINASE_DOM"/>
    <property type="match status" value="1"/>
</dbReference>
<protein>
    <submittedName>
        <fullName evidence="9">Kinase-like domain-containing protein</fullName>
    </submittedName>
</protein>
<evidence type="ECO:0000256" key="5">
    <source>
        <dbReference type="ARBA" id="ARBA00022840"/>
    </source>
</evidence>
<keyword evidence="5 6" id="KW-0067">ATP-binding</keyword>
<dbReference type="AlphaFoldDB" id="A0AAD7AFR0"/>
<dbReference type="FunFam" id="1.10.510.10:FF:000182">
    <property type="entry name" value="MAP kinase kinase kinase mkh1"/>
    <property type="match status" value="1"/>
</dbReference>
<evidence type="ECO:0000256" key="2">
    <source>
        <dbReference type="ARBA" id="ARBA00022679"/>
    </source>
</evidence>
<name>A0AAD7AFR0_9AGAR</name>
<dbReference type="SUPFAM" id="SSF56112">
    <property type="entry name" value="Protein kinase-like (PK-like)"/>
    <property type="match status" value="1"/>
</dbReference>
<dbReference type="InterPro" id="IPR011009">
    <property type="entry name" value="Kinase-like_dom_sf"/>
</dbReference>
<keyword evidence="10" id="KW-1185">Reference proteome</keyword>
<dbReference type="InterPro" id="IPR000719">
    <property type="entry name" value="Prot_kinase_dom"/>
</dbReference>
<feature type="region of interest" description="Disordered" evidence="7">
    <location>
        <begin position="341"/>
        <end position="502"/>
    </location>
</feature>
<evidence type="ECO:0000256" key="1">
    <source>
        <dbReference type="ARBA" id="ARBA00006529"/>
    </source>
</evidence>
<dbReference type="SMART" id="SM00220">
    <property type="entry name" value="S_TKc"/>
    <property type="match status" value="1"/>
</dbReference>
<dbReference type="PANTHER" id="PTHR48016">
    <property type="entry name" value="MAP KINASE KINASE KINASE SSK2-RELATED-RELATED"/>
    <property type="match status" value="1"/>
</dbReference>
<keyword evidence="4 9" id="KW-0418">Kinase</keyword>
<feature type="compositionally biased region" description="Polar residues" evidence="7">
    <location>
        <begin position="440"/>
        <end position="451"/>
    </location>
</feature>
<feature type="compositionally biased region" description="Polar residues" evidence="7">
    <location>
        <begin position="585"/>
        <end position="597"/>
    </location>
</feature>
<reference evidence="9" key="1">
    <citation type="submission" date="2023-03" db="EMBL/GenBank/DDBJ databases">
        <title>Massive genome expansion in bonnet fungi (Mycena s.s.) driven by repeated elements and novel gene families across ecological guilds.</title>
        <authorList>
            <consortium name="Lawrence Berkeley National Laboratory"/>
            <person name="Harder C.B."/>
            <person name="Miyauchi S."/>
            <person name="Viragh M."/>
            <person name="Kuo A."/>
            <person name="Thoen E."/>
            <person name="Andreopoulos B."/>
            <person name="Lu D."/>
            <person name="Skrede I."/>
            <person name="Drula E."/>
            <person name="Henrissat B."/>
            <person name="Morin E."/>
            <person name="Kohler A."/>
            <person name="Barry K."/>
            <person name="LaButti K."/>
            <person name="Morin E."/>
            <person name="Salamov A."/>
            <person name="Lipzen A."/>
            <person name="Mereny Z."/>
            <person name="Hegedus B."/>
            <person name="Baldrian P."/>
            <person name="Stursova M."/>
            <person name="Weitz H."/>
            <person name="Taylor A."/>
            <person name="Grigoriev I.V."/>
            <person name="Nagy L.G."/>
            <person name="Martin F."/>
            <person name="Kauserud H."/>
        </authorList>
    </citation>
    <scope>NUCLEOTIDE SEQUENCE</scope>
    <source>
        <strain evidence="9">CBHHK002</strain>
    </source>
</reference>
<dbReference type="GO" id="GO:0005524">
    <property type="term" value="F:ATP binding"/>
    <property type="evidence" value="ECO:0007669"/>
    <property type="project" value="UniProtKB-UniRule"/>
</dbReference>
<dbReference type="EMBL" id="JARIHO010000008">
    <property type="protein sequence ID" value="KAJ7357291.1"/>
    <property type="molecule type" value="Genomic_DNA"/>
</dbReference>
<dbReference type="InterPro" id="IPR017441">
    <property type="entry name" value="Protein_kinase_ATP_BS"/>
</dbReference>
<dbReference type="InterPro" id="IPR008271">
    <property type="entry name" value="Ser/Thr_kinase_AS"/>
</dbReference>
<dbReference type="Proteomes" id="UP001218218">
    <property type="component" value="Unassembled WGS sequence"/>
</dbReference>
<evidence type="ECO:0000313" key="10">
    <source>
        <dbReference type="Proteomes" id="UP001218218"/>
    </source>
</evidence>
<evidence type="ECO:0000313" key="9">
    <source>
        <dbReference type="EMBL" id="KAJ7357291.1"/>
    </source>
</evidence>
<dbReference type="InterPro" id="IPR050538">
    <property type="entry name" value="MAP_kinase_kinase_kinase"/>
</dbReference>
<evidence type="ECO:0000259" key="8">
    <source>
        <dbReference type="PROSITE" id="PS50011"/>
    </source>
</evidence>
<comment type="caution">
    <text evidence="9">The sequence shown here is derived from an EMBL/GenBank/DDBJ whole genome shotgun (WGS) entry which is preliminary data.</text>
</comment>
<evidence type="ECO:0000256" key="3">
    <source>
        <dbReference type="ARBA" id="ARBA00022741"/>
    </source>
</evidence>
<organism evidence="9 10">
    <name type="scientific">Mycena albidolilacea</name>
    <dbReference type="NCBI Taxonomy" id="1033008"/>
    <lineage>
        <taxon>Eukaryota</taxon>
        <taxon>Fungi</taxon>
        <taxon>Dikarya</taxon>
        <taxon>Basidiomycota</taxon>
        <taxon>Agaricomycotina</taxon>
        <taxon>Agaricomycetes</taxon>
        <taxon>Agaricomycetidae</taxon>
        <taxon>Agaricales</taxon>
        <taxon>Marasmiineae</taxon>
        <taxon>Mycenaceae</taxon>
        <taxon>Mycena</taxon>
    </lineage>
</organism>
<dbReference type="PROSITE" id="PS00107">
    <property type="entry name" value="PROTEIN_KINASE_ATP"/>
    <property type="match status" value="1"/>
</dbReference>
<feature type="compositionally biased region" description="Low complexity" evidence="7">
    <location>
        <begin position="423"/>
        <end position="439"/>
    </location>
</feature>
<sequence>MTTTRTQSQTWSLRPTSESTRYYHPSYRPNESAEVYSAGSSPSSSRAQDEPLSKPTFQYVLGEMIGKGSFARVYLALNANNGELFAIKRVELPQTVSDRADSRQREMVEALQFERETLKDLEHPNIVQYLGFEKTPKTLNIFLEYVPGGTIGSCLQKHGRFDQDVTKWFTEQILAGLEYLHSTGILHRDLKGDNILVETSGTLKISDFGISKREDAKGQASTQMKGTAFWMAPEVLDNQGYDSKVDIWSVGCVVLEMWTGERPWAGEEFIPVFLKLYNKAAPPILPNVLAGLSELALDFRRECFAIDPRERPTAAVLRNHPYLQRTPGWVFHISDIERPAARRKKRLSSSRHRNSSAPASRHRRSATEPDAPPVPTISGDYSTLRSNDYLRPPSLDTGTLRPTSHRHRPSRPPSNEPPPIVYITPPSSPVRTSSRNSISPPTSESTRTSGSLRPRKSGFFVANPDPEPGDKTSRPGFVYNPPPLPAGASTSQQSERRQIELRSRLSVTNLRAEERRLAPAASMQDLAASVGASSHRQSTSSRTFSRYSDSDSDTGSTWKKPPMELWKTRAPSHSPSASKIAERQSIYSESDSDSNAGTLWKKPPMELQKPRALSPSPSAKRSAHRRSIIETQRESTWAPRPGVRDVYSNLENFFPRVDLDKPIVTPSPSDRHRRTKSIRMTVAELNRMDSASPGLRRAATTKLWGHKVQEVTAEGRTRQ</sequence>
<dbReference type="PANTHER" id="PTHR48016:SF48">
    <property type="entry name" value="SERINE_THREONINE-PROTEIN KINASE BCK1_SLK1_SSP31"/>
    <property type="match status" value="1"/>
</dbReference>
<feature type="compositionally biased region" description="Polar residues" evidence="7">
    <location>
        <begin position="1"/>
        <end position="20"/>
    </location>
</feature>
<accession>A0AAD7AFR0</accession>
<dbReference type="GO" id="GO:0004709">
    <property type="term" value="F:MAP kinase kinase kinase activity"/>
    <property type="evidence" value="ECO:0007669"/>
    <property type="project" value="UniProtKB-ARBA"/>
</dbReference>
<feature type="domain" description="Protein kinase" evidence="8">
    <location>
        <begin position="59"/>
        <end position="323"/>
    </location>
</feature>
<feature type="compositionally biased region" description="Pro residues" evidence="7">
    <location>
        <begin position="411"/>
        <end position="420"/>
    </location>
</feature>
<feature type="region of interest" description="Disordered" evidence="7">
    <location>
        <begin position="528"/>
        <end position="636"/>
    </location>
</feature>
<evidence type="ECO:0000256" key="4">
    <source>
        <dbReference type="ARBA" id="ARBA00022777"/>
    </source>
</evidence>
<feature type="compositionally biased region" description="Basic residues" evidence="7">
    <location>
        <begin position="341"/>
        <end position="364"/>
    </location>
</feature>